<dbReference type="InterPro" id="IPR056078">
    <property type="entry name" value="DUF7661"/>
</dbReference>
<name>A0A848F9L9_9BURK</name>
<dbReference type="AlphaFoldDB" id="A0A848F9L9"/>
<dbReference type="Proteomes" id="UP000574067">
    <property type="component" value="Unassembled WGS sequence"/>
</dbReference>
<comment type="caution">
    <text evidence="2">The sequence shown here is derived from an EMBL/GenBank/DDBJ whole genome shotgun (WGS) entry which is preliminary data.</text>
</comment>
<keyword evidence="3" id="KW-1185">Reference proteome</keyword>
<evidence type="ECO:0000313" key="2">
    <source>
        <dbReference type="EMBL" id="NML15948.1"/>
    </source>
</evidence>
<evidence type="ECO:0000259" key="1">
    <source>
        <dbReference type="Pfam" id="PF24697"/>
    </source>
</evidence>
<dbReference type="Pfam" id="PF24697">
    <property type="entry name" value="DUF7661"/>
    <property type="match status" value="1"/>
</dbReference>
<protein>
    <recommendedName>
        <fullName evidence="1">DUF7661 domain-containing protein</fullName>
    </recommendedName>
</protein>
<reference evidence="2 3" key="1">
    <citation type="submission" date="2020-04" db="EMBL/GenBank/DDBJ databases">
        <title>Azohydromonas sp. isolated from soil.</title>
        <authorList>
            <person name="Dahal R.H."/>
        </authorList>
    </citation>
    <scope>NUCLEOTIDE SEQUENCE [LARGE SCALE GENOMIC DNA]</scope>
    <source>
        <strain evidence="2 3">G-1-1-14</strain>
    </source>
</reference>
<dbReference type="EMBL" id="JABBFW010000008">
    <property type="protein sequence ID" value="NML15948.1"/>
    <property type="molecule type" value="Genomic_DNA"/>
</dbReference>
<gene>
    <name evidence="2" type="ORF">HHL10_13290</name>
</gene>
<evidence type="ECO:0000313" key="3">
    <source>
        <dbReference type="Proteomes" id="UP000574067"/>
    </source>
</evidence>
<dbReference type="RefSeq" id="WP_169160857.1">
    <property type="nucleotide sequence ID" value="NZ_JABBFW010000008.1"/>
</dbReference>
<organism evidence="2 3">
    <name type="scientific">Azohydromonas caseinilytica</name>
    <dbReference type="NCBI Taxonomy" id="2728836"/>
    <lineage>
        <taxon>Bacteria</taxon>
        <taxon>Pseudomonadati</taxon>
        <taxon>Pseudomonadota</taxon>
        <taxon>Betaproteobacteria</taxon>
        <taxon>Burkholderiales</taxon>
        <taxon>Sphaerotilaceae</taxon>
        <taxon>Azohydromonas</taxon>
    </lineage>
</organism>
<feature type="domain" description="DUF7661" evidence="1">
    <location>
        <begin position="7"/>
        <end position="74"/>
    </location>
</feature>
<sequence>MTHRPSLRFNVFGQLVQITGAPGNWTAWLLGADGKRRPADFIVPDFVTEDDMEQYLFDLFHESATPTNGSVFRLD</sequence>
<proteinExistence type="predicted"/>
<accession>A0A848F9L9</accession>